<sequence length="62" mass="7500">MSSSLREELHSLIDSLPEESLLEIYISLWQYKEEEEKELNEEAKKEVQESRYERRIRTDKGV</sequence>
<dbReference type="RefSeq" id="WP_091587592.1">
    <property type="nucleotide sequence ID" value="NZ_FNDU01000017.1"/>
</dbReference>
<protein>
    <submittedName>
        <fullName evidence="1">Uncharacterized protein</fullName>
    </submittedName>
</protein>
<proteinExistence type="predicted"/>
<evidence type="ECO:0000313" key="2">
    <source>
        <dbReference type="Proteomes" id="UP000199017"/>
    </source>
</evidence>
<dbReference type="AlphaFoldDB" id="A0A1G8Q090"/>
<reference evidence="1 2" key="1">
    <citation type="submission" date="2016-10" db="EMBL/GenBank/DDBJ databases">
        <authorList>
            <person name="de Groot N.N."/>
        </authorList>
    </citation>
    <scope>NUCLEOTIDE SEQUENCE [LARGE SCALE GENOMIC DNA]</scope>
    <source>
        <strain evidence="2">P4B,CCM 7963,CECT 7998,DSM 25260,IBRC-M 10614,KCTC 13821</strain>
    </source>
</reference>
<evidence type="ECO:0000313" key="1">
    <source>
        <dbReference type="EMBL" id="SDI98162.1"/>
    </source>
</evidence>
<organism evidence="1 2">
    <name type="scientific">Alteribacillus bidgolensis</name>
    <dbReference type="NCBI Taxonomy" id="930129"/>
    <lineage>
        <taxon>Bacteria</taxon>
        <taxon>Bacillati</taxon>
        <taxon>Bacillota</taxon>
        <taxon>Bacilli</taxon>
        <taxon>Bacillales</taxon>
        <taxon>Bacillaceae</taxon>
        <taxon>Alteribacillus</taxon>
    </lineage>
</organism>
<name>A0A1G8Q090_9BACI</name>
<dbReference type="EMBL" id="FNDU01000017">
    <property type="protein sequence ID" value="SDI98162.1"/>
    <property type="molecule type" value="Genomic_DNA"/>
</dbReference>
<dbReference type="Proteomes" id="UP000199017">
    <property type="component" value="Unassembled WGS sequence"/>
</dbReference>
<gene>
    <name evidence="1" type="ORF">SAMN05216352_11721</name>
</gene>
<accession>A0A1G8Q090</accession>
<keyword evidence="2" id="KW-1185">Reference proteome</keyword>